<keyword evidence="2" id="KW-1185">Reference proteome</keyword>
<evidence type="ECO:0000313" key="2">
    <source>
        <dbReference type="Proteomes" id="UP000789860"/>
    </source>
</evidence>
<name>A0ACA9KWW9_9GLOM</name>
<dbReference type="EMBL" id="CAJVPM010003054">
    <property type="protein sequence ID" value="CAG8496261.1"/>
    <property type="molecule type" value="Genomic_DNA"/>
</dbReference>
<comment type="caution">
    <text evidence="1">The sequence shown here is derived from an EMBL/GenBank/DDBJ whole genome shotgun (WGS) entry which is preliminary data.</text>
</comment>
<protein>
    <submittedName>
        <fullName evidence="1">7712_t:CDS:1</fullName>
    </submittedName>
</protein>
<evidence type="ECO:0000313" key="1">
    <source>
        <dbReference type="EMBL" id="CAG8496261.1"/>
    </source>
</evidence>
<gene>
    <name evidence="1" type="ORF">SCALOS_LOCUS3043</name>
</gene>
<feature type="non-terminal residue" evidence="1">
    <location>
        <position position="307"/>
    </location>
</feature>
<proteinExistence type="predicted"/>
<accession>A0ACA9KWW9</accession>
<feature type="non-terminal residue" evidence="1">
    <location>
        <position position="1"/>
    </location>
</feature>
<organism evidence="1 2">
    <name type="scientific">Scutellospora calospora</name>
    <dbReference type="NCBI Taxonomy" id="85575"/>
    <lineage>
        <taxon>Eukaryota</taxon>
        <taxon>Fungi</taxon>
        <taxon>Fungi incertae sedis</taxon>
        <taxon>Mucoromycota</taxon>
        <taxon>Glomeromycotina</taxon>
        <taxon>Glomeromycetes</taxon>
        <taxon>Diversisporales</taxon>
        <taxon>Gigasporaceae</taxon>
        <taxon>Scutellospora</taxon>
    </lineage>
</organism>
<reference evidence="1" key="1">
    <citation type="submission" date="2021-06" db="EMBL/GenBank/DDBJ databases">
        <authorList>
            <person name="Kallberg Y."/>
            <person name="Tangrot J."/>
            <person name="Rosling A."/>
        </authorList>
    </citation>
    <scope>NUCLEOTIDE SEQUENCE</scope>
    <source>
        <strain evidence="1">AU212A</strain>
    </source>
</reference>
<sequence length="307" mass="34896">MEQLFDYENEVQATVDSFAKQNSFVANKSRKDLDLVDKSIVHHRTYNCWKAEVCQPKKHVKSIIGIIKKHVDSSTLLKELVTVIEQELEKKAQYTRIKDYYRSNLSVSLMSTYNTIFKEIDSILKDNLASIPLSLQRAQMKQALLYQGILITIDQVKENCDIYTPAIRSHINKKVQFGTMMSIAKTSAQIAVSENYHHDTELGIKNTLSLPSTILQKSYIANKVISTITKVTDSTSTTTKITESLYNFVLITSTTDQQPSKQLKLAVKEYSSSVNKLNNTNTVLKTYSYCSDKGHNIHSCQKYKSDI</sequence>
<dbReference type="Proteomes" id="UP000789860">
    <property type="component" value="Unassembled WGS sequence"/>
</dbReference>